<accession>A0AAV7UAW3</accession>
<name>A0AAV7UAW3_PLEWA</name>
<keyword evidence="3" id="KW-1185">Reference proteome</keyword>
<comment type="caution">
    <text evidence="2">The sequence shown here is derived from an EMBL/GenBank/DDBJ whole genome shotgun (WGS) entry which is preliminary data.</text>
</comment>
<feature type="compositionally biased region" description="Low complexity" evidence="1">
    <location>
        <begin position="13"/>
        <end position="22"/>
    </location>
</feature>
<feature type="compositionally biased region" description="Polar residues" evidence="1">
    <location>
        <begin position="23"/>
        <end position="33"/>
    </location>
</feature>
<dbReference type="EMBL" id="JANPWB010000005">
    <property type="protein sequence ID" value="KAJ1186050.1"/>
    <property type="molecule type" value="Genomic_DNA"/>
</dbReference>
<feature type="region of interest" description="Disordered" evidence="1">
    <location>
        <begin position="1"/>
        <end position="78"/>
    </location>
</feature>
<sequence>MKERGPERDPGSLETLETELTTVQNTADRSWSPQLAAPPPQDGELEVRRGGVGGIQGLRAGPMGTSPAVGPGHGGEQL</sequence>
<gene>
    <name evidence="2" type="ORF">NDU88_002835</name>
</gene>
<protein>
    <submittedName>
        <fullName evidence="2">Uncharacterized protein</fullName>
    </submittedName>
</protein>
<organism evidence="2 3">
    <name type="scientific">Pleurodeles waltl</name>
    <name type="common">Iberian ribbed newt</name>
    <dbReference type="NCBI Taxonomy" id="8319"/>
    <lineage>
        <taxon>Eukaryota</taxon>
        <taxon>Metazoa</taxon>
        <taxon>Chordata</taxon>
        <taxon>Craniata</taxon>
        <taxon>Vertebrata</taxon>
        <taxon>Euteleostomi</taxon>
        <taxon>Amphibia</taxon>
        <taxon>Batrachia</taxon>
        <taxon>Caudata</taxon>
        <taxon>Salamandroidea</taxon>
        <taxon>Salamandridae</taxon>
        <taxon>Pleurodelinae</taxon>
        <taxon>Pleurodeles</taxon>
    </lineage>
</organism>
<evidence type="ECO:0000313" key="3">
    <source>
        <dbReference type="Proteomes" id="UP001066276"/>
    </source>
</evidence>
<dbReference type="Proteomes" id="UP001066276">
    <property type="component" value="Chromosome 3_1"/>
</dbReference>
<feature type="compositionally biased region" description="Basic and acidic residues" evidence="1">
    <location>
        <begin position="1"/>
        <end position="11"/>
    </location>
</feature>
<reference evidence="2" key="1">
    <citation type="journal article" date="2022" name="bioRxiv">
        <title>Sequencing and chromosome-scale assembly of the giantPleurodeles waltlgenome.</title>
        <authorList>
            <person name="Brown T."/>
            <person name="Elewa A."/>
            <person name="Iarovenko S."/>
            <person name="Subramanian E."/>
            <person name="Araus A.J."/>
            <person name="Petzold A."/>
            <person name="Susuki M."/>
            <person name="Suzuki K.-i.T."/>
            <person name="Hayashi T."/>
            <person name="Toyoda A."/>
            <person name="Oliveira C."/>
            <person name="Osipova E."/>
            <person name="Leigh N.D."/>
            <person name="Simon A."/>
            <person name="Yun M.H."/>
        </authorList>
    </citation>
    <scope>NUCLEOTIDE SEQUENCE</scope>
    <source>
        <strain evidence="2">20211129_DDA</strain>
        <tissue evidence="2">Liver</tissue>
    </source>
</reference>
<evidence type="ECO:0000256" key="1">
    <source>
        <dbReference type="SAM" id="MobiDB-lite"/>
    </source>
</evidence>
<evidence type="ECO:0000313" key="2">
    <source>
        <dbReference type="EMBL" id="KAJ1186050.1"/>
    </source>
</evidence>
<dbReference type="AlphaFoldDB" id="A0AAV7UAW3"/>
<proteinExistence type="predicted"/>